<dbReference type="InterPro" id="IPR013196">
    <property type="entry name" value="HTH_11"/>
</dbReference>
<keyword evidence="2" id="KW-0678">Repressor</keyword>
<proteinExistence type="inferred from homology"/>
<dbReference type="InterPro" id="IPR045864">
    <property type="entry name" value="aa-tRNA-synth_II/BPL/LPL"/>
</dbReference>
<dbReference type="PANTHER" id="PTHR12835">
    <property type="entry name" value="BIOTIN PROTEIN LIGASE"/>
    <property type="match status" value="1"/>
</dbReference>
<dbReference type="Proteomes" id="UP001222800">
    <property type="component" value="Chromosome"/>
</dbReference>
<dbReference type="InterPro" id="IPR011991">
    <property type="entry name" value="ArsR-like_HTH"/>
</dbReference>
<dbReference type="InterPro" id="IPR036388">
    <property type="entry name" value="WH-like_DNA-bd_sf"/>
</dbReference>
<feature type="binding site" evidence="2">
    <location>
        <begin position="90"/>
        <end position="92"/>
    </location>
    <ligand>
        <name>biotin</name>
        <dbReference type="ChEBI" id="CHEBI:57586"/>
    </ligand>
</feature>
<dbReference type="HAMAP" id="MF_00978">
    <property type="entry name" value="Bifunct_BirA"/>
    <property type="match status" value="1"/>
</dbReference>
<dbReference type="SUPFAM" id="SSF55681">
    <property type="entry name" value="Class II aaRS and biotin synthetases"/>
    <property type="match status" value="1"/>
</dbReference>
<evidence type="ECO:0000259" key="3">
    <source>
        <dbReference type="PROSITE" id="PS51733"/>
    </source>
</evidence>
<dbReference type="Gene3D" id="1.10.10.10">
    <property type="entry name" value="Winged helix-like DNA-binding domain superfamily/Winged helix DNA-binding domain"/>
    <property type="match status" value="1"/>
</dbReference>
<dbReference type="RefSeq" id="WP_277732083.1">
    <property type="nucleotide sequence ID" value="NZ_CP120733.1"/>
</dbReference>
<accession>A0ABY8EB12</accession>
<evidence type="ECO:0000256" key="2">
    <source>
        <dbReference type="HAMAP-Rule" id="MF_00978"/>
    </source>
</evidence>
<sequence>MRSEIIKILLENKDEFVSGEHISERLGISRSAVSKHIKNIKNQGYDIESITKKGHKIFGCPDLLSGGIIKHDLNTDFIGKEVIHFDTIGSTNDYAKEIAGDSIDGTIVVSEEQTKGRGRRGKEWHSIKGDGIWLSIILKPDIYPHKAPFITQIAGASIVKSLRNLGIDASIKWPNDIIVNNKKVSGILTELGAEIDQINYIVLGIGMNVKTMNFPEEINSIATSIFKEGYDVKRIDILKNILEEFEKLYLDYTERNDKSSCIKICKESSAILGKKIYIINGDKKRKVKCIDINEEGNLVIINEDNDIEELISGEVSIRGEHNYV</sequence>
<keyword evidence="2" id="KW-0805">Transcription regulation</keyword>
<dbReference type="PROSITE" id="PS51733">
    <property type="entry name" value="BPL_LPL_CATALYTIC"/>
    <property type="match status" value="1"/>
</dbReference>
<keyword evidence="1 2" id="KW-0436">Ligase</keyword>
<keyword evidence="2" id="KW-0092">Biotin</keyword>
<keyword evidence="2" id="KW-0238">DNA-binding</keyword>
<dbReference type="SUPFAM" id="SSF46785">
    <property type="entry name" value="Winged helix' DNA-binding domain"/>
    <property type="match status" value="1"/>
</dbReference>
<comment type="function">
    <text evidence="2">Acts both as a biotin--[acetyl-CoA-carboxylase] ligase and a repressor.</text>
</comment>
<keyword evidence="2" id="KW-0547">Nucleotide-binding</keyword>
<feature type="domain" description="BPL/LPL catalytic" evidence="3">
    <location>
        <begin position="67"/>
        <end position="253"/>
    </location>
</feature>
<keyword evidence="2" id="KW-0804">Transcription</keyword>
<comment type="catalytic activity">
    <reaction evidence="2">
        <text>biotin + L-lysyl-[protein] + ATP = N(6)-biotinyl-L-lysyl-[protein] + AMP + diphosphate + H(+)</text>
        <dbReference type="Rhea" id="RHEA:11756"/>
        <dbReference type="Rhea" id="RHEA-COMP:9752"/>
        <dbReference type="Rhea" id="RHEA-COMP:10505"/>
        <dbReference type="ChEBI" id="CHEBI:15378"/>
        <dbReference type="ChEBI" id="CHEBI:29969"/>
        <dbReference type="ChEBI" id="CHEBI:30616"/>
        <dbReference type="ChEBI" id="CHEBI:33019"/>
        <dbReference type="ChEBI" id="CHEBI:57586"/>
        <dbReference type="ChEBI" id="CHEBI:83144"/>
        <dbReference type="ChEBI" id="CHEBI:456215"/>
        <dbReference type="EC" id="6.3.4.15"/>
    </reaction>
</comment>
<dbReference type="PANTHER" id="PTHR12835:SF5">
    <property type="entry name" value="BIOTIN--PROTEIN LIGASE"/>
    <property type="match status" value="1"/>
</dbReference>
<feature type="binding site" evidence="2">
    <location>
        <begin position="117"/>
        <end position="119"/>
    </location>
    <ligand>
        <name>biotin</name>
        <dbReference type="ChEBI" id="CHEBI:57586"/>
    </ligand>
</feature>
<dbReference type="Pfam" id="PF08279">
    <property type="entry name" value="HTH_11"/>
    <property type="match status" value="1"/>
</dbReference>
<comment type="similarity">
    <text evidence="2">Belongs to the biotin--protein ligase family.</text>
</comment>
<feature type="binding site" evidence="2">
    <location>
        <position position="113"/>
    </location>
    <ligand>
        <name>biotin</name>
        <dbReference type="ChEBI" id="CHEBI:57586"/>
    </ligand>
</feature>
<feature type="binding site" evidence="2">
    <location>
        <position position="183"/>
    </location>
    <ligand>
        <name>biotin</name>
        <dbReference type="ChEBI" id="CHEBI:57586"/>
    </ligand>
</feature>
<dbReference type="Pfam" id="PF03099">
    <property type="entry name" value="BPL_LplA_LipB"/>
    <property type="match status" value="1"/>
</dbReference>
<protein>
    <recommendedName>
        <fullName evidence="2">Bifunctional ligase/repressor BirA</fullName>
    </recommendedName>
    <alternativeName>
        <fullName evidence="2">Biotin--[acetyl-CoA-carboxylase] ligase</fullName>
        <ecNumber evidence="2">6.3.4.15</ecNumber>
    </alternativeName>
    <alternativeName>
        <fullName evidence="2">Biotin--protein ligase</fullName>
    </alternativeName>
    <alternativeName>
        <fullName evidence="2">Biotin-[acetyl-CoA carboxylase] synthetase</fullName>
    </alternativeName>
</protein>
<dbReference type="CDD" id="cd00090">
    <property type="entry name" value="HTH_ARSR"/>
    <property type="match status" value="1"/>
</dbReference>
<name>A0ABY8EB12_9FIRM</name>
<dbReference type="Gene3D" id="3.30.930.10">
    <property type="entry name" value="Bira Bifunctional Protein, Domain 2"/>
    <property type="match status" value="1"/>
</dbReference>
<dbReference type="NCBIfam" id="TIGR00121">
    <property type="entry name" value="birA_ligase"/>
    <property type="match status" value="1"/>
</dbReference>
<dbReference type="EC" id="6.3.4.15" evidence="2"/>
<dbReference type="CDD" id="cd16442">
    <property type="entry name" value="BPL"/>
    <property type="match status" value="1"/>
</dbReference>
<dbReference type="Gene3D" id="2.30.30.100">
    <property type="match status" value="1"/>
</dbReference>
<dbReference type="GO" id="GO:0004077">
    <property type="term" value="F:biotin--[biotin carboxyl-carrier protein] ligase activity"/>
    <property type="evidence" value="ECO:0007669"/>
    <property type="project" value="UniProtKB-EC"/>
</dbReference>
<dbReference type="InterPro" id="IPR004408">
    <property type="entry name" value="Biotin_CoA_COase_ligase"/>
</dbReference>
<dbReference type="EMBL" id="CP120733">
    <property type="protein sequence ID" value="WFD10106.1"/>
    <property type="molecule type" value="Genomic_DNA"/>
</dbReference>
<keyword evidence="5" id="KW-1185">Reference proteome</keyword>
<dbReference type="InterPro" id="IPR004143">
    <property type="entry name" value="BPL_LPL_catalytic"/>
</dbReference>
<gene>
    <name evidence="2" type="primary">birA</name>
    <name evidence="4" type="ORF">P4S50_17365</name>
</gene>
<evidence type="ECO:0000313" key="4">
    <source>
        <dbReference type="EMBL" id="WFD10106.1"/>
    </source>
</evidence>
<dbReference type="InterPro" id="IPR036390">
    <property type="entry name" value="WH_DNA-bd_sf"/>
</dbReference>
<dbReference type="InterPro" id="IPR030855">
    <property type="entry name" value="Bifunct_BirA"/>
</dbReference>
<evidence type="ECO:0000313" key="5">
    <source>
        <dbReference type="Proteomes" id="UP001222800"/>
    </source>
</evidence>
<evidence type="ECO:0000256" key="1">
    <source>
        <dbReference type="ARBA" id="ARBA00022598"/>
    </source>
</evidence>
<organism evidence="4 5">
    <name type="scientific">Tepidibacter hydrothermalis</name>
    <dbReference type="NCBI Taxonomy" id="3036126"/>
    <lineage>
        <taxon>Bacteria</taxon>
        <taxon>Bacillati</taxon>
        <taxon>Bacillota</taxon>
        <taxon>Clostridia</taxon>
        <taxon>Peptostreptococcales</taxon>
        <taxon>Peptostreptococcaceae</taxon>
        <taxon>Tepidibacter</taxon>
    </lineage>
</organism>
<reference evidence="4 5" key="1">
    <citation type="submission" date="2023-03" db="EMBL/GenBank/DDBJ databases">
        <title>Complete genome sequence of Tepidibacter sp. SWIR-1, isolated from a deep-sea hydrothermal vent.</title>
        <authorList>
            <person name="Li X."/>
        </authorList>
    </citation>
    <scope>NUCLEOTIDE SEQUENCE [LARGE SCALE GENOMIC DNA]</scope>
    <source>
        <strain evidence="4 5">SWIR-1</strain>
    </source>
</reference>
<feature type="DNA-binding region" description="H-T-H motif" evidence="2">
    <location>
        <begin position="19"/>
        <end position="38"/>
    </location>
</feature>
<keyword evidence="2" id="KW-0067">ATP-binding</keyword>